<protein>
    <submittedName>
        <fullName evidence="2">Uncharacterized protein</fullName>
    </submittedName>
</protein>
<feature type="non-terminal residue" evidence="2">
    <location>
        <position position="1"/>
    </location>
</feature>
<feature type="region of interest" description="Disordered" evidence="1">
    <location>
        <begin position="22"/>
        <end position="191"/>
    </location>
</feature>
<keyword evidence="3" id="KW-1185">Reference proteome</keyword>
<dbReference type="AlphaFoldDB" id="A0A9P6CKL5"/>
<dbReference type="EMBL" id="MU156274">
    <property type="protein sequence ID" value="KAF9470121.1"/>
    <property type="molecule type" value="Genomic_DNA"/>
</dbReference>
<evidence type="ECO:0000256" key="1">
    <source>
        <dbReference type="SAM" id="MobiDB-lite"/>
    </source>
</evidence>
<name>A0A9P6CKL5_9AGAR</name>
<dbReference type="Proteomes" id="UP000807469">
    <property type="component" value="Unassembled WGS sequence"/>
</dbReference>
<feature type="compositionally biased region" description="Polar residues" evidence="1">
    <location>
        <begin position="55"/>
        <end position="68"/>
    </location>
</feature>
<comment type="caution">
    <text evidence="2">The sequence shown here is derived from an EMBL/GenBank/DDBJ whole genome shotgun (WGS) entry which is preliminary data.</text>
</comment>
<accession>A0A9P6CKL5</accession>
<evidence type="ECO:0000313" key="3">
    <source>
        <dbReference type="Proteomes" id="UP000807469"/>
    </source>
</evidence>
<gene>
    <name evidence="2" type="ORF">BDN70DRAFT_940042</name>
</gene>
<reference evidence="2" key="1">
    <citation type="submission" date="2020-11" db="EMBL/GenBank/DDBJ databases">
        <authorList>
            <consortium name="DOE Joint Genome Institute"/>
            <person name="Ahrendt S."/>
            <person name="Riley R."/>
            <person name="Andreopoulos W."/>
            <person name="Labutti K."/>
            <person name="Pangilinan J."/>
            <person name="Ruiz-Duenas F.J."/>
            <person name="Barrasa J.M."/>
            <person name="Sanchez-Garcia M."/>
            <person name="Camarero S."/>
            <person name="Miyauchi S."/>
            <person name="Serrano A."/>
            <person name="Linde D."/>
            <person name="Babiker R."/>
            <person name="Drula E."/>
            <person name="Ayuso-Fernandez I."/>
            <person name="Pacheco R."/>
            <person name="Padilla G."/>
            <person name="Ferreira P."/>
            <person name="Barriuso J."/>
            <person name="Kellner H."/>
            <person name="Castanera R."/>
            <person name="Alfaro M."/>
            <person name="Ramirez L."/>
            <person name="Pisabarro A.G."/>
            <person name="Kuo A."/>
            <person name="Tritt A."/>
            <person name="Lipzen A."/>
            <person name="He G."/>
            <person name="Yan M."/>
            <person name="Ng V."/>
            <person name="Cullen D."/>
            <person name="Martin F."/>
            <person name="Rosso M.-N."/>
            <person name="Henrissat B."/>
            <person name="Hibbett D."/>
            <person name="Martinez A.T."/>
            <person name="Grigoriev I.V."/>
        </authorList>
    </citation>
    <scope>NUCLEOTIDE SEQUENCE</scope>
    <source>
        <strain evidence="2">CIRM-BRFM 674</strain>
    </source>
</reference>
<evidence type="ECO:0000313" key="2">
    <source>
        <dbReference type="EMBL" id="KAF9470121.1"/>
    </source>
</evidence>
<proteinExistence type="predicted"/>
<feature type="compositionally biased region" description="Polar residues" evidence="1">
    <location>
        <begin position="126"/>
        <end position="149"/>
    </location>
</feature>
<organism evidence="2 3">
    <name type="scientific">Pholiota conissans</name>
    <dbReference type="NCBI Taxonomy" id="109636"/>
    <lineage>
        <taxon>Eukaryota</taxon>
        <taxon>Fungi</taxon>
        <taxon>Dikarya</taxon>
        <taxon>Basidiomycota</taxon>
        <taxon>Agaricomycotina</taxon>
        <taxon>Agaricomycetes</taxon>
        <taxon>Agaricomycetidae</taxon>
        <taxon>Agaricales</taxon>
        <taxon>Agaricineae</taxon>
        <taxon>Strophariaceae</taxon>
        <taxon>Pholiota</taxon>
    </lineage>
</organism>
<sequence length="219" mass="22604">AAPVDVSNAELNGAEVRSAIVYGSDEEGPDFLPSYPRASASGEQQVEPRTPPNAQPVSGPSTGLTEFTASAPLTPLSTSRVFVPLFSDSSDTGPRLDLAHVLRSGRRYRLTPNGRSLAQGGADASSPLTSLPRSTISGNTSPTAGPSRQSNDDAPVAGPSHQPVAGPSNSGNASLDDDIEDGANADDEYDVSEIDEADLEAIGKAMDDAWAQWPGLTSM</sequence>
<feature type="compositionally biased region" description="Acidic residues" evidence="1">
    <location>
        <begin position="175"/>
        <end position="191"/>
    </location>
</feature>